<dbReference type="Proteomes" id="UP000092460">
    <property type="component" value="Unassembled WGS sequence"/>
</dbReference>
<protein>
    <submittedName>
        <fullName evidence="1">Uncharacterized protein</fullName>
    </submittedName>
</protein>
<dbReference type="AlphaFoldDB" id="A0A1B0BE20"/>
<accession>A0A1B0BE20</accession>
<reference evidence="2" key="1">
    <citation type="submission" date="2015-01" db="EMBL/GenBank/DDBJ databases">
        <authorList>
            <person name="Aksoy S."/>
            <person name="Warren W."/>
            <person name="Wilson R.K."/>
        </authorList>
    </citation>
    <scope>NUCLEOTIDE SEQUENCE [LARGE SCALE GENOMIC DNA]</scope>
    <source>
        <strain evidence="2">IAEA</strain>
    </source>
</reference>
<dbReference type="EnsemblMetazoa" id="GPPI027038-RA">
    <property type="protein sequence ID" value="GPPI027038-PA"/>
    <property type="gene ID" value="GPPI027038"/>
</dbReference>
<name>A0A1B0BE20_9MUSC</name>
<evidence type="ECO:0000313" key="1">
    <source>
        <dbReference type="EnsemblMetazoa" id="GPPI027038-PA"/>
    </source>
</evidence>
<organism evidence="1 2">
    <name type="scientific">Glossina palpalis gambiensis</name>
    <dbReference type="NCBI Taxonomy" id="67801"/>
    <lineage>
        <taxon>Eukaryota</taxon>
        <taxon>Metazoa</taxon>
        <taxon>Ecdysozoa</taxon>
        <taxon>Arthropoda</taxon>
        <taxon>Hexapoda</taxon>
        <taxon>Insecta</taxon>
        <taxon>Pterygota</taxon>
        <taxon>Neoptera</taxon>
        <taxon>Endopterygota</taxon>
        <taxon>Diptera</taxon>
        <taxon>Brachycera</taxon>
        <taxon>Muscomorpha</taxon>
        <taxon>Hippoboscoidea</taxon>
        <taxon>Glossinidae</taxon>
        <taxon>Glossina</taxon>
    </lineage>
</organism>
<evidence type="ECO:0000313" key="2">
    <source>
        <dbReference type="Proteomes" id="UP000092460"/>
    </source>
</evidence>
<dbReference type="VEuPathDB" id="VectorBase:GPPI027038"/>
<reference evidence="1" key="2">
    <citation type="submission" date="2020-05" db="UniProtKB">
        <authorList>
            <consortium name="EnsemblMetazoa"/>
        </authorList>
    </citation>
    <scope>IDENTIFICATION</scope>
    <source>
        <strain evidence="1">IAEA</strain>
    </source>
</reference>
<sequence length="81" mass="9373">MYKTWNVICHVYSESEMQTNAETHAHKNSQHLRGCHSFSWLSYSENYSRSKHGRSYWSGNVKNLVKALLPIQSSHAYLGLS</sequence>
<proteinExistence type="predicted"/>
<dbReference type="EMBL" id="JXJN01012741">
    <property type="status" value="NOT_ANNOTATED_CDS"/>
    <property type="molecule type" value="Genomic_DNA"/>
</dbReference>
<keyword evidence="2" id="KW-1185">Reference proteome</keyword>